<evidence type="ECO:0000256" key="1">
    <source>
        <dbReference type="SAM" id="Phobius"/>
    </source>
</evidence>
<dbReference type="EMBL" id="CAADFY010000201">
    <property type="protein sequence ID" value="VFK60139.1"/>
    <property type="molecule type" value="Genomic_DNA"/>
</dbReference>
<keyword evidence="1" id="KW-0472">Membrane</keyword>
<dbReference type="Pfam" id="PF21742">
    <property type="entry name" value="DUF6868"/>
    <property type="match status" value="1"/>
</dbReference>
<organism evidence="5">
    <name type="scientific">Candidatus Kentrum sp. TUN</name>
    <dbReference type="NCBI Taxonomy" id="2126343"/>
    <lineage>
        <taxon>Bacteria</taxon>
        <taxon>Pseudomonadati</taxon>
        <taxon>Pseudomonadota</taxon>
        <taxon>Gammaproteobacteria</taxon>
        <taxon>Candidatus Kentrum</taxon>
    </lineage>
</organism>
<feature type="transmembrane region" description="Helical" evidence="1">
    <location>
        <begin position="71"/>
        <end position="92"/>
    </location>
</feature>
<dbReference type="EMBL" id="CAADFX010000218">
    <property type="protein sequence ID" value="VFK63556.1"/>
    <property type="molecule type" value="Genomic_DNA"/>
</dbReference>
<evidence type="ECO:0000313" key="4">
    <source>
        <dbReference type="EMBL" id="VFK63556.1"/>
    </source>
</evidence>
<protein>
    <recommendedName>
        <fullName evidence="2">DUF6868 domain-containing protein</fullName>
    </recommendedName>
</protein>
<keyword evidence="1" id="KW-0812">Transmembrane</keyword>
<proteinExistence type="predicted"/>
<keyword evidence="1" id="KW-1133">Transmembrane helix</keyword>
<dbReference type="EMBL" id="CAADFV010000195">
    <property type="protein sequence ID" value="VFK69398.1"/>
    <property type="molecule type" value="Genomic_DNA"/>
</dbReference>
<sequence length="98" mass="11680">MFGLPKALTYLGHLGKIFMTSWMLRDLLGWCSLINIVFLILWFLIFTQAHSRIYRLHSRWFKITENEFDRIHYSGMAIFKVLVFILNIVPYLSLRIIG</sequence>
<evidence type="ECO:0000259" key="2">
    <source>
        <dbReference type="Pfam" id="PF21742"/>
    </source>
</evidence>
<accession>A0A451ATL0</accession>
<name>A0A451ATL0_9GAMM</name>
<feature type="domain" description="DUF6868" evidence="2">
    <location>
        <begin position="19"/>
        <end position="97"/>
    </location>
</feature>
<feature type="transmembrane region" description="Helical" evidence="1">
    <location>
        <begin position="27"/>
        <end position="50"/>
    </location>
</feature>
<evidence type="ECO:0000313" key="3">
    <source>
        <dbReference type="EMBL" id="VFK60139.1"/>
    </source>
</evidence>
<dbReference type="AlphaFoldDB" id="A0A451ATL0"/>
<reference evidence="5" key="1">
    <citation type="submission" date="2019-02" db="EMBL/GenBank/DDBJ databases">
        <authorList>
            <person name="Gruber-Vodicka R. H."/>
            <person name="Seah K. B. B."/>
        </authorList>
    </citation>
    <scope>NUCLEOTIDE SEQUENCE</scope>
    <source>
        <strain evidence="4">BECK_BY1</strain>
        <strain evidence="5">BECK_BY2</strain>
        <strain evidence="3">BECK_BY3</strain>
    </source>
</reference>
<gene>
    <name evidence="4" type="ORF">BECKTUN1418D_GA0071000_12184</name>
    <name evidence="5" type="ORF">BECKTUN1418E_GA0071001_11955</name>
    <name evidence="3" type="ORF">BECKTUN1418F_GA0071002_12014</name>
</gene>
<evidence type="ECO:0000313" key="5">
    <source>
        <dbReference type="EMBL" id="VFK69398.1"/>
    </source>
</evidence>
<dbReference type="InterPro" id="IPR049220">
    <property type="entry name" value="DUF6868"/>
</dbReference>